<evidence type="ECO:0000259" key="3">
    <source>
        <dbReference type="PROSITE" id="PS50222"/>
    </source>
</evidence>
<dbReference type="PANTHER" id="PTHR23048:SF59">
    <property type="entry name" value="EF-HAND SUPERFAMILY PROTEIN"/>
    <property type="match status" value="1"/>
</dbReference>
<keyword evidence="5" id="KW-1185">Reference proteome</keyword>
<name>A0A3S3QNV1_9ACAR</name>
<dbReference type="SMART" id="SM00054">
    <property type="entry name" value="EFh"/>
    <property type="match status" value="4"/>
</dbReference>
<sequence>MSEKAKKQKAQQKKPKYCEKTVKKRDAIMKRANTLGITPNEVDNYLRTFATFDKNNDGTISANEVEMVFKALNQNVSKADVDALIKKSDKDSDGQLDFEEFVELMHSNRSKPAPSDEQTRWKDLFSFFDIDKNGKISANELEKTMKILGYDISLDYAKELVKSVDKDGDGEITFDEFVKLMKELDQK</sequence>
<feature type="domain" description="EF-hand" evidence="3">
    <location>
        <begin position="40"/>
        <end position="75"/>
    </location>
</feature>
<dbReference type="InterPro" id="IPR002048">
    <property type="entry name" value="EF_hand_dom"/>
</dbReference>
<protein>
    <submittedName>
        <fullName evidence="4">Calmodulin-like protein</fullName>
    </submittedName>
</protein>
<dbReference type="Pfam" id="PF13499">
    <property type="entry name" value="EF-hand_7"/>
    <property type="match status" value="2"/>
</dbReference>
<dbReference type="OrthoDB" id="10248537at2759"/>
<feature type="domain" description="EF-hand" evidence="3">
    <location>
        <begin position="152"/>
        <end position="187"/>
    </location>
</feature>
<dbReference type="STRING" id="1965070.A0A3S3QNV1"/>
<proteinExistence type="predicted"/>
<dbReference type="InterPro" id="IPR011992">
    <property type="entry name" value="EF-hand-dom_pair"/>
</dbReference>
<feature type="domain" description="EF-hand" evidence="3">
    <location>
        <begin position="116"/>
        <end position="151"/>
    </location>
</feature>
<dbReference type="PROSITE" id="PS00018">
    <property type="entry name" value="EF_HAND_1"/>
    <property type="match status" value="4"/>
</dbReference>
<accession>A0A3S3QNV1</accession>
<dbReference type="FunFam" id="1.10.238.10:FF:000178">
    <property type="entry name" value="Calmodulin-2 A"/>
    <property type="match status" value="1"/>
</dbReference>
<dbReference type="Gene3D" id="1.10.238.10">
    <property type="entry name" value="EF-hand"/>
    <property type="match status" value="2"/>
</dbReference>
<dbReference type="EMBL" id="NCKU01001604">
    <property type="protein sequence ID" value="RWS11678.1"/>
    <property type="molecule type" value="Genomic_DNA"/>
</dbReference>
<comment type="caution">
    <text evidence="4">The sequence shown here is derived from an EMBL/GenBank/DDBJ whole genome shotgun (WGS) entry which is preliminary data.</text>
</comment>
<keyword evidence="2" id="KW-0106">Calcium</keyword>
<dbReference type="InterPro" id="IPR050230">
    <property type="entry name" value="CALM/Myosin/TropC-like"/>
</dbReference>
<organism evidence="4 5">
    <name type="scientific">Dinothrombium tinctorium</name>
    <dbReference type="NCBI Taxonomy" id="1965070"/>
    <lineage>
        <taxon>Eukaryota</taxon>
        <taxon>Metazoa</taxon>
        <taxon>Ecdysozoa</taxon>
        <taxon>Arthropoda</taxon>
        <taxon>Chelicerata</taxon>
        <taxon>Arachnida</taxon>
        <taxon>Acari</taxon>
        <taxon>Acariformes</taxon>
        <taxon>Trombidiformes</taxon>
        <taxon>Prostigmata</taxon>
        <taxon>Anystina</taxon>
        <taxon>Parasitengona</taxon>
        <taxon>Trombidioidea</taxon>
        <taxon>Trombidiidae</taxon>
        <taxon>Dinothrombium</taxon>
    </lineage>
</organism>
<evidence type="ECO:0000256" key="1">
    <source>
        <dbReference type="ARBA" id="ARBA00022737"/>
    </source>
</evidence>
<dbReference type="GO" id="GO:0005509">
    <property type="term" value="F:calcium ion binding"/>
    <property type="evidence" value="ECO:0007669"/>
    <property type="project" value="InterPro"/>
</dbReference>
<dbReference type="AlphaFoldDB" id="A0A3S3QNV1"/>
<evidence type="ECO:0000313" key="5">
    <source>
        <dbReference type="Proteomes" id="UP000285301"/>
    </source>
</evidence>
<keyword evidence="1" id="KW-0677">Repeat</keyword>
<dbReference type="GO" id="GO:0016460">
    <property type="term" value="C:myosin II complex"/>
    <property type="evidence" value="ECO:0007669"/>
    <property type="project" value="TreeGrafter"/>
</dbReference>
<dbReference type="SUPFAM" id="SSF47473">
    <property type="entry name" value="EF-hand"/>
    <property type="match status" value="1"/>
</dbReference>
<reference evidence="4 5" key="1">
    <citation type="journal article" date="2018" name="Gigascience">
        <title>Genomes of trombidid mites reveal novel predicted allergens and laterally-transferred genes associated with secondary metabolism.</title>
        <authorList>
            <person name="Dong X."/>
            <person name="Chaisiri K."/>
            <person name="Xia D."/>
            <person name="Armstrong S.D."/>
            <person name="Fang Y."/>
            <person name="Donnelly M.J."/>
            <person name="Kadowaki T."/>
            <person name="McGarry J.W."/>
            <person name="Darby A.C."/>
            <person name="Makepeace B.L."/>
        </authorList>
    </citation>
    <scope>NUCLEOTIDE SEQUENCE [LARGE SCALE GENOMIC DNA]</scope>
    <source>
        <strain evidence="4">UoL-WK</strain>
    </source>
</reference>
<gene>
    <name evidence="4" type="ORF">B4U79_12695</name>
</gene>
<evidence type="ECO:0000313" key="4">
    <source>
        <dbReference type="EMBL" id="RWS11678.1"/>
    </source>
</evidence>
<feature type="domain" description="EF-hand" evidence="3">
    <location>
        <begin position="76"/>
        <end position="111"/>
    </location>
</feature>
<dbReference type="Proteomes" id="UP000285301">
    <property type="component" value="Unassembled WGS sequence"/>
</dbReference>
<dbReference type="InterPro" id="IPR018247">
    <property type="entry name" value="EF_Hand_1_Ca_BS"/>
</dbReference>
<dbReference type="PROSITE" id="PS50222">
    <property type="entry name" value="EF_HAND_2"/>
    <property type="match status" value="4"/>
</dbReference>
<dbReference type="PANTHER" id="PTHR23048">
    <property type="entry name" value="MYOSIN LIGHT CHAIN 1, 3"/>
    <property type="match status" value="1"/>
</dbReference>
<evidence type="ECO:0000256" key="2">
    <source>
        <dbReference type="ARBA" id="ARBA00022837"/>
    </source>
</evidence>